<keyword evidence="2" id="KW-1185">Reference proteome</keyword>
<evidence type="ECO:0000313" key="1">
    <source>
        <dbReference type="EMBL" id="MFD1697283.1"/>
    </source>
</evidence>
<accession>A0ABW4K2T7</accession>
<dbReference type="EMBL" id="JBHUFA010000015">
    <property type="protein sequence ID" value="MFD1697283.1"/>
    <property type="molecule type" value="Genomic_DNA"/>
</dbReference>
<reference evidence="2" key="1">
    <citation type="journal article" date="2019" name="Int. J. Syst. Evol. Microbiol.">
        <title>The Global Catalogue of Microorganisms (GCM) 10K type strain sequencing project: providing services to taxonomists for standard genome sequencing and annotation.</title>
        <authorList>
            <consortium name="The Broad Institute Genomics Platform"/>
            <consortium name="The Broad Institute Genome Sequencing Center for Infectious Disease"/>
            <person name="Wu L."/>
            <person name="Ma J."/>
        </authorList>
    </citation>
    <scope>NUCLEOTIDE SEQUENCE [LARGE SCALE GENOMIC DNA]</scope>
    <source>
        <strain evidence="2">JCM 3369</strain>
    </source>
</reference>
<dbReference type="Proteomes" id="UP001597327">
    <property type="component" value="Unassembled WGS sequence"/>
</dbReference>
<name>A0ABW4K2T7_9HYPH</name>
<dbReference type="RefSeq" id="WP_149893530.1">
    <property type="nucleotide sequence ID" value="NZ_JBHUFA010000015.1"/>
</dbReference>
<evidence type="ECO:0000313" key="2">
    <source>
        <dbReference type="Proteomes" id="UP001597327"/>
    </source>
</evidence>
<sequence>MKVNLTPEMIAQLDGSVMRMIGVATELTAVAEEENRRIEAGGKAEIEDLLLRKRELVGEYEKWIKAMAQQQQVLMHANPTLFSELLDCNRTLSKALAENKEVLKKAMTVNKRRVEVIMQAIRAESAAPTAYAKNGRFTAHSIYSTSLRPAREI</sequence>
<evidence type="ECO:0008006" key="3">
    <source>
        <dbReference type="Google" id="ProtNLM"/>
    </source>
</evidence>
<proteinExistence type="predicted"/>
<gene>
    <name evidence="1" type="ORF">ACFSC7_17335</name>
</gene>
<organism evidence="1 2">
    <name type="scientific">Roseibium aestuarii</name>
    <dbReference type="NCBI Taxonomy" id="2600299"/>
    <lineage>
        <taxon>Bacteria</taxon>
        <taxon>Pseudomonadati</taxon>
        <taxon>Pseudomonadota</taxon>
        <taxon>Alphaproteobacteria</taxon>
        <taxon>Hyphomicrobiales</taxon>
        <taxon>Stappiaceae</taxon>
        <taxon>Roseibium</taxon>
    </lineage>
</organism>
<comment type="caution">
    <text evidence="1">The sequence shown here is derived from an EMBL/GenBank/DDBJ whole genome shotgun (WGS) entry which is preliminary data.</text>
</comment>
<protein>
    <recommendedName>
        <fullName evidence="3">Flagellar protein FlgN</fullName>
    </recommendedName>
</protein>